<dbReference type="STRING" id="89524.SAMN05444370_1075"/>
<reference evidence="3 4" key="1">
    <citation type="submission" date="2016-10" db="EMBL/GenBank/DDBJ databases">
        <authorList>
            <person name="de Groot N.N."/>
        </authorList>
    </citation>
    <scope>NUCLEOTIDE SEQUENCE [LARGE SCALE GENOMIC DNA]</scope>
    <source>
        <strain evidence="3 4">DSM 15345</strain>
    </source>
</reference>
<dbReference type="OrthoDB" id="7767286at2"/>
<dbReference type="GO" id="GO:0030975">
    <property type="term" value="F:thiamine binding"/>
    <property type="evidence" value="ECO:0007669"/>
    <property type="project" value="InterPro"/>
</dbReference>
<protein>
    <submittedName>
        <fullName evidence="3">YKOF-related Family</fullName>
    </submittedName>
</protein>
<dbReference type="InterPro" id="IPR011522">
    <property type="entry name" value="Thiamin/HMP-bd_put_YkoF"/>
</dbReference>
<dbReference type="EMBL" id="FNQM01000007">
    <property type="protein sequence ID" value="SEA58059.1"/>
    <property type="molecule type" value="Genomic_DNA"/>
</dbReference>
<dbReference type="Proteomes" id="UP000198703">
    <property type="component" value="Unassembled WGS sequence"/>
</dbReference>
<dbReference type="InterPro" id="IPR029756">
    <property type="entry name" value="MTH1187/YkoF-like"/>
</dbReference>
<keyword evidence="4" id="KW-1185">Reference proteome</keyword>
<dbReference type="SUPFAM" id="SSF89957">
    <property type="entry name" value="MTH1187/YkoF-like"/>
    <property type="match status" value="1"/>
</dbReference>
<evidence type="ECO:0000313" key="4">
    <source>
        <dbReference type="Proteomes" id="UP000198703"/>
    </source>
</evidence>
<evidence type="ECO:0000256" key="1">
    <source>
        <dbReference type="PIRSR" id="PIRSR021331-1"/>
    </source>
</evidence>
<dbReference type="RefSeq" id="WP_093253931.1">
    <property type="nucleotide sequence ID" value="NZ_FNQM01000007.1"/>
</dbReference>
<dbReference type="InterPro" id="IPR015835">
    <property type="entry name" value="HMP/thiamine-bd"/>
</dbReference>
<dbReference type="Gene3D" id="3.30.70.930">
    <property type="match status" value="2"/>
</dbReference>
<dbReference type="PIRSF" id="PIRSF021331">
    <property type="entry name" value="YkoF"/>
    <property type="match status" value="1"/>
</dbReference>
<feature type="binding site" evidence="1">
    <location>
        <position position="9"/>
    </location>
    <ligand>
        <name>thiamine</name>
        <dbReference type="ChEBI" id="CHEBI:18385"/>
    </ligand>
</feature>
<proteinExistence type="predicted"/>
<name>A0A1H4CCN2_9RHOB</name>
<dbReference type="Pfam" id="PF07615">
    <property type="entry name" value="Ykof"/>
    <property type="match status" value="2"/>
</dbReference>
<feature type="binding site" evidence="1">
    <location>
        <position position="43"/>
    </location>
    <ligand>
        <name>thiamine</name>
        <dbReference type="ChEBI" id="CHEBI:18385"/>
    </ligand>
</feature>
<organism evidence="3 4">
    <name type="scientific">Rubrimonas cliftonensis</name>
    <dbReference type="NCBI Taxonomy" id="89524"/>
    <lineage>
        <taxon>Bacteria</taxon>
        <taxon>Pseudomonadati</taxon>
        <taxon>Pseudomonadota</taxon>
        <taxon>Alphaproteobacteria</taxon>
        <taxon>Rhodobacterales</taxon>
        <taxon>Paracoccaceae</taxon>
        <taxon>Rubrimonas</taxon>
    </lineage>
</organism>
<evidence type="ECO:0000313" key="3">
    <source>
        <dbReference type="EMBL" id="SEA58059.1"/>
    </source>
</evidence>
<evidence type="ECO:0000259" key="2">
    <source>
        <dbReference type="Pfam" id="PF07615"/>
    </source>
</evidence>
<accession>A0A1H4CCN2</accession>
<dbReference type="AlphaFoldDB" id="A0A1H4CCN2"/>
<feature type="domain" description="Thiamin/hydroxymethyl pyrimidine-binding YkoF putative" evidence="2">
    <location>
        <begin position="4"/>
        <end position="83"/>
    </location>
</feature>
<sequence length="210" mass="21518">MFSGAQLSLHPMRDDFIAIILDAIGALEPWRSRLRIETDDVSTLVVGPPEALFPAMRDLFVRAAASEAHCVLHATVSRGCPGEPDDPICAPGAARPAGGSMAERVAAAAGRVAGAQPVGRSVAAQFSLYPLGAADASADGMGGHMAEIMGCIDFLKASGCFERSKNFCTKLRGDAGPVFATLAEAFTSFGAPDGHVAMDATVSANSPSAA</sequence>
<feature type="domain" description="Thiamin/hydroxymethyl pyrimidine-binding YkoF putative" evidence="2">
    <location>
        <begin position="122"/>
        <end position="208"/>
    </location>
</feature>
<gene>
    <name evidence="3" type="ORF">SAMN05444370_1075</name>
</gene>